<evidence type="ECO:0000313" key="3">
    <source>
        <dbReference type="EMBL" id="PXV62798.1"/>
    </source>
</evidence>
<proteinExistence type="predicted"/>
<dbReference type="InterPro" id="IPR037103">
    <property type="entry name" value="Tubulin/FtsZ-like_C"/>
</dbReference>
<name>A0A2V3PLT7_9BACT</name>
<dbReference type="GO" id="GO:0005525">
    <property type="term" value="F:GTP binding"/>
    <property type="evidence" value="ECO:0007669"/>
    <property type="project" value="UniProtKB-KW"/>
</dbReference>
<comment type="caution">
    <text evidence="3">The sequence shown here is derived from an EMBL/GenBank/DDBJ whole genome shotgun (WGS) entry which is preliminary data.</text>
</comment>
<evidence type="ECO:0000256" key="2">
    <source>
        <dbReference type="ARBA" id="ARBA00023134"/>
    </source>
</evidence>
<dbReference type="EMBL" id="QICL01000017">
    <property type="protein sequence ID" value="PXV62798.1"/>
    <property type="molecule type" value="Genomic_DNA"/>
</dbReference>
<keyword evidence="4" id="KW-1185">Reference proteome</keyword>
<keyword evidence="1" id="KW-0547">Nucleotide-binding</keyword>
<gene>
    <name evidence="3" type="ORF">CLV62_11714</name>
</gene>
<dbReference type="AlphaFoldDB" id="A0A2V3PLT7"/>
<evidence type="ECO:0000256" key="1">
    <source>
        <dbReference type="ARBA" id="ARBA00022741"/>
    </source>
</evidence>
<dbReference type="Gene3D" id="3.30.1330.20">
    <property type="entry name" value="Tubulin/FtsZ, C-terminal domain"/>
    <property type="match status" value="1"/>
</dbReference>
<dbReference type="Proteomes" id="UP000247973">
    <property type="component" value="Unassembled WGS sequence"/>
</dbReference>
<keyword evidence="2" id="KW-0342">GTP-binding</keyword>
<sequence length="134" mass="15520">MADLYSIFVSMKIKELEKEKLDSYIDLLSLESFIAITIEDIQPVLDNNNGSVLDYSSDSPQRMKDVCEQILINIKPFNYICIFLLSNREFQPKVEEMDVLSNLINTFDSSIELILGFFIDETLGKKIRIVAFFY</sequence>
<protein>
    <submittedName>
        <fullName evidence="3">Uncharacterized protein</fullName>
    </submittedName>
</protein>
<accession>A0A2V3PLT7</accession>
<evidence type="ECO:0000313" key="4">
    <source>
        <dbReference type="Proteomes" id="UP000247973"/>
    </source>
</evidence>
<organism evidence="3 4">
    <name type="scientific">Dysgonomonas alginatilytica</name>
    <dbReference type="NCBI Taxonomy" id="1605892"/>
    <lineage>
        <taxon>Bacteria</taxon>
        <taxon>Pseudomonadati</taxon>
        <taxon>Bacteroidota</taxon>
        <taxon>Bacteroidia</taxon>
        <taxon>Bacteroidales</taxon>
        <taxon>Dysgonomonadaceae</taxon>
        <taxon>Dysgonomonas</taxon>
    </lineage>
</organism>
<reference evidence="3 4" key="1">
    <citation type="submission" date="2018-03" db="EMBL/GenBank/DDBJ databases">
        <title>Genomic Encyclopedia of Archaeal and Bacterial Type Strains, Phase II (KMG-II): from individual species to whole genera.</title>
        <authorList>
            <person name="Goeker M."/>
        </authorList>
    </citation>
    <scope>NUCLEOTIDE SEQUENCE [LARGE SCALE GENOMIC DNA]</scope>
    <source>
        <strain evidence="3 4">DSM 100214</strain>
    </source>
</reference>